<accession>A0A699QRW1</accession>
<gene>
    <name evidence="1" type="ORF">Tci_848693</name>
</gene>
<name>A0A699QRW1_TANCI</name>
<dbReference type="AlphaFoldDB" id="A0A699QRW1"/>
<feature type="non-terminal residue" evidence="1">
    <location>
        <position position="195"/>
    </location>
</feature>
<evidence type="ECO:0000313" key="1">
    <source>
        <dbReference type="EMBL" id="GFC76723.1"/>
    </source>
</evidence>
<sequence length="195" mass="21883">LEAELKRNIDWDKVIDHVKIKAKEDPAVKRYQALKRKPQTEAQARKNMMIYLKNVDGFKMDYFKGMTYDDMCPIFEAKFDSNLDDEVEELKRHLQIVPNEDDDVYTEAILLARKVLVVDSEVQEVVDVVTTAKIITKVVIAASETITAASTTITAAEAHVHAATLTAAPSRVTAAPRRRTKGVVIKDPKESSIIT</sequence>
<feature type="non-terminal residue" evidence="1">
    <location>
        <position position="1"/>
    </location>
</feature>
<protein>
    <recommendedName>
        <fullName evidence="2">Reverse transcriptase domain-containing protein</fullName>
    </recommendedName>
</protein>
<proteinExistence type="predicted"/>
<evidence type="ECO:0008006" key="2">
    <source>
        <dbReference type="Google" id="ProtNLM"/>
    </source>
</evidence>
<organism evidence="1">
    <name type="scientific">Tanacetum cinerariifolium</name>
    <name type="common">Dalmatian daisy</name>
    <name type="synonym">Chrysanthemum cinerariifolium</name>
    <dbReference type="NCBI Taxonomy" id="118510"/>
    <lineage>
        <taxon>Eukaryota</taxon>
        <taxon>Viridiplantae</taxon>
        <taxon>Streptophyta</taxon>
        <taxon>Embryophyta</taxon>
        <taxon>Tracheophyta</taxon>
        <taxon>Spermatophyta</taxon>
        <taxon>Magnoliopsida</taxon>
        <taxon>eudicotyledons</taxon>
        <taxon>Gunneridae</taxon>
        <taxon>Pentapetalae</taxon>
        <taxon>asterids</taxon>
        <taxon>campanulids</taxon>
        <taxon>Asterales</taxon>
        <taxon>Asteraceae</taxon>
        <taxon>Asteroideae</taxon>
        <taxon>Anthemideae</taxon>
        <taxon>Anthemidinae</taxon>
        <taxon>Tanacetum</taxon>
    </lineage>
</organism>
<reference evidence="1" key="1">
    <citation type="journal article" date="2019" name="Sci. Rep.">
        <title>Draft genome of Tanacetum cinerariifolium, the natural source of mosquito coil.</title>
        <authorList>
            <person name="Yamashiro T."/>
            <person name="Shiraishi A."/>
            <person name="Satake H."/>
            <person name="Nakayama K."/>
        </authorList>
    </citation>
    <scope>NUCLEOTIDE SEQUENCE</scope>
</reference>
<comment type="caution">
    <text evidence="1">The sequence shown here is derived from an EMBL/GenBank/DDBJ whole genome shotgun (WGS) entry which is preliminary data.</text>
</comment>
<dbReference type="EMBL" id="BKCJ011057709">
    <property type="protein sequence ID" value="GFC76723.1"/>
    <property type="molecule type" value="Genomic_DNA"/>
</dbReference>